<dbReference type="PROSITE" id="PS00108">
    <property type="entry name" value="PROTEIN_KINASE_ST"/>
    <property type="match status" value="1"/>
</dbReference>
<dbReference type="InterPro" id="IPR008271">
    <property type="entry name" value="Ser/Thr_kinase_AS"/>
</dbReference>
<dbReference type="GO" id="GO:0004674">
    <property type="term" value="F:protein serine/threonine kinase activity"/>
    <property type="evidence" value="ECO:0007669"/>
    <property type="project" value="TreeGrafter"/>
</dbReference>
<dbReference type="GO" id="GO:0005524">
    <property type="term" value="F:ATP binding"/>
    <property type="evidence" value="ECO:0007669"/>
    <property type="project" value="InterPro"/>
</dbReference>
<dbReference type="STRING" id="404692.A0A0J6YAR5"/>
<reference evidence="3" key="1">
    <citation type="journal article" date="2010" name="Genome Res.">
        <title>Population genomic sequencing of Coccidioides fungi reveals recent hybridization and transposon control.</title>
        <authorList>
            <person name="Neafsey D.E."/>
            <person name="Barker B.M."/>
            <person name="Sharpton T.J."/>
            <person name="Stajich J.E."/>
            <person name="Park D.J."/>
            <person name="Whiston E."/>
            <person name="Hung C.-Y."/>
            <person name="McMahan C."/>
            <person name="White J."/>
            <person name="Sykes S."/>
            <person name="Heiman D."/>
            <person name="Young S."/>
            <person name="Zeng Q."/>
            <person name="Abouelleil A."/>
            <person name="Aftuck L."/>
            <person name="Bessette D."/>
            <person name="Brown A."/>
            <person name="FitzGerald M."/>
            <person name="Lui A."/>
            <person name="Macdonald J.P."/>
            <person name="Priest M."/>
            <person name="Orbach M.J."/>
            <person name="Galgiani J.N."/>
            <person name="Kirkland T.N."/>
            <person name="Cole G.T."/>
            <person name="Birren B.W."/>
            <person name="Henn M.R."/>
            <person name="Taylor J.W."/>
            <person name="Rounsley S.D."/>
        </authorList>
    </citation>
    <scope>NUCLEOTIDE SEQUENCE [LARGE SCALE GENOMIC DNA]</scope>
    <source>
        <strain evidence="3">RMSCC 2394</strain>
    </source>
</reference>
<dbReference type="Proteomes" id="UP000054565">
    <property type="component" value="Unassembled WGS sequence"/>
</dbReference>
<protein>
    <recommendedName>
        <fullName evidence="1">Protein kinase domain-containing protein</fullName>
    </recommendedName>
</protein>
<gene>
    <name evidence="2" type="ORF">CIRG_03805</name>
</gene>
<evidence type="ECO:0000313" key="2">
    <source>
        <dbReference type="EMBL" id="KMP04114.1"/>
    </source>
</evidence>
<name>A0A0J6YAR5_COCIT</name>
<evidence type="ECO:0000259" key="1">
    <source>
        <dbReference type="PROSITE" id="PS50011"/>
    </source>
</evidence>
<dbReference type="GO" id="GO:0005737">
    <property type="term" value="C:cytoplasm"/>
    <property type="evidence" value="ECO:0007669"/>
    <property type="project" value="TreeGrafter"/>
</dbReference>
<sequence>MLEEFGGGKFGLFSGVACLVQLVARRSSSATKREDRLVERRIEEPSLMKPNTEVPADMTRLRVQFIPSSYTEDQGFLSLGHREPSSRSHRAVVSSHDRQWHVKVTFKGELLSQLTLTRPFSLPQGSAGKPTNSKGEGLRRRLDLKSLISCIDFGRLTLLQDTVTEIELTIAANKDSQRLEVLPLSMRPELAATSYNEVAHLLRYSIREDSSRVIYPLYVRDSSPVREIWADDIQKKEDISGAVYRVQLSNAAAGQEYIFKAIDRPFYHPTDTAVIQQELRNLKDLFRVPNIVRLAGIVISTNPYQTQKSCKDGLVVLRGLLLEYHPGGTLEEALKIGIPPQTCIIWATQVAAALHQLHRRGITHMDLKPSNIVVDSQGNAMLIDVSGIGGTTYEWKSPEIRQEINPFSLPFRNRKWNDIWAFGQLVAKMATSSGTDSMNEIVRATTKDDPTSRIDLSTVTTMLKKYSQEQQLGGSILHY</sequence>
<accession>A0A0J6YAR5</accession>
<dbReference type="PANTHER" id="PTHR24361">
    <property type="entry name" value="MITOGEN-ACTIVATED KINASE KINASE KINASE"/>
    <property type="match status" value="1"/>
</dbReference>
<dbReference type="PROSITE" id="PS50011">
    <property type="entry name" value="PROTEIN_KINASE_DOM"/>
    <property type="match status" value="1"/>
</dbReference>
<proteinExistence type="predicted"/>
<feature type="domain" description="Protein kinase" evidence="1">
    <location>
        <begin position="229"/>
        <end position="479"/>
    </location>
</feature>
<dbReference type="OrthoDB" id="4204376at2759"/>
<dbReference type="CDD" id="cd00180">
    <property type="entry name" value="PKc"/>
    <property type="match status" value="1"/>
</dbReference>
<dbReference type="Pfam" id="PF00069">
    <property type="entry name" value="Pkinase"/>
    <property type="match status" value="1"/>
</dbReference>
<dbReference type="AlphaFoldDB" id="A0A0J6YAR5"/>
<dbReference type="InterPro" id="IPR053235">
    <property type="entry name" value="Ser_Thr_kinase"/>
</dbReference>
<dbReference type="SMART" id="SM00220">
    <property type="entry name" value="S_TKc"/>
    <property type="match status" value="1"/>
</dbReference>
<evidence type="ECO:0000313" key="3">
    <source>
        <dbReference type="Proteomes" id="UP000054565"/>
    </source>
</evidence>
<dbReference type="InterPro" id="IPR011009">
    <property type="entry name" value="Kinase-like_dom_sf"/>
</dbReference>
<dbReference type="InterPro" id="IPR000719">
    <property type="entry name" value="Prot_kinase_dom"/>
</dbReference>
<dbReference type="SUPFAM" id="SSF56112">
    <property type="entry name" value="Protein kinase-like (PK-like)"/>
    <property type="match status" value="1"/>
</dbReference>
<dbReference type="Gene3D" id="1.10.510.10">
    <property type="entry name" value="Transferase(Phosphotransferase) domain 1"/>
    <property type="match status" value="1"/>
</dbReference>
<organism evidence="2 3">
    <name type="scientific">Coccidioides immitis RMSCC 2394</name>
    <dbReference type="NCBI Taxonomy" id="404692"/>
    <lineage>
        <taxon>Eukaryota</taxon>
        <taxon>Fungi</taxon>
        <taxon>Dikarya</taxon>
        <taxon>Ascomycota</taxon>
        <taxon>Pezizomycotina</taxon>
        <taxon>Eurotiomycetes</taxon>
        <taxon>Eurotiomycetidae</taxon>
        <taxon>Onygenales</taxon>
        <taxon>Onygenaceae</taxon>
        <taxon>Coccidioides</taxon>
    </lineage>
</organism>
<dbReference type="EMBL" id="DS028094">
    <property type="protein sequence ID" value="KMP04114.1"/>
    <property type="molecule type" value="Genomic_DNA"/>
</dbReference>